<feature type="non-terminal residue" evidence="2">
    <location>
        <position position="1"/>
    </location>
</feature>
<dbReference type="SUPFAM" id="SSF103481">
    <property type="entry name" value="Multidrug resistance efflux transporter EmrE"/>
    <property type="match status" value="1"/>
</dbReference>
<keyword evidence="1" id="KW-0472">Membrane</keyword>
<accession>A0A382GKA9</accession>
<feature type="transmembrane region" description="Helical" evidence="1">
    <location>
        <begin position="15"/>
        <end position="33"/>
    </location>
</feature>
<gene>
    <name evidence="2" type="ORF">METZ01_LOCUS228450</name>
</gene>
<sequence length="44" mass="4879">LWGVLFGHLFFHEPITISLLVGATFVATGIFLVNRPIVVERSPN</sequence>
<dbReference type="EMBL" id="UINC01056035">
    <property type="protein sequence ID" value="SVB75596.1"/>
    <property type="molecule type" value="Genomic_DNA"/>
</dbReference>
<evidence type="ECO:0000256" key="1">
    <source>
        <dbReference type="SAM" id="Phobius"/>
    </source>
</evidence>
<reference evidence="2" key="1">
    <citation type="submission" date="2018-05" db="EMBL/GenBank/DDBJ databases">
        <authorList>
            <person name="Lanie J.A."/>
            <person name="Ng W.-L."/>
            <person name="Kazmierczak K.M."/>
            <person name="Andrzejewski T.M."/>
            <person name="Davidsen T.M."/>
            <person name="Wayne K.J."/>
            <person name="Tettelin H."/>
            <person name="Glass J.I."/>
            <person name="Rusch D."/>
            <person name="Podicherti R."/>
            <person name="Tsui H.-C.T."/>
            <person name="Winkler M.E."/>
        </authorList>
    </citation>
    <scope>NUCLEOTIDE SEQUENCE</scope>
</reference>
<keyword evidence="1" id="KW-0812">Transmembrane</keyword>
<evidence type="ECO:0000313" key="2">
    <source>
        <dbReference type="EMBL" id="SVB75596.1"/>
    </source>
</evidence>
<organism evidence="2">
    <name type="scientific">marine metagenome</name>
    <dbReference type="NCBI Taxonomy" id="408172"/>
    <lineage>
        <taxon>unclassified sequences</taxon>
        <taxon>metagenomes</taxon>
        <taxon>ecological metagenomes</taxon>
    </lineage>
</organism>
<proteinExistence type="predicted"/>
<evidence type="ECO:0008006" key="3">
    <source>
        <dbReference type="Google" id="ProtNLM"/>
    </source>
</evidence>
<keyword evidence="1" id="KW-1133">Transmembrane helix</keyword>
<protein>
    <recommendedName>
        <fullName evidence="3">EamA domain-containing protein</fullName>
    </recommendedName>
</protein>
<dbReference type="InterPro" id="IPR037185">
    <property type="entry name" value="EmrE-like"/>
</dbReference>
<dbReference type="AlphaFoldDB" id="A0A382GKA9"/>
<name>A0A382GKA9_9ZZZZ</name>